<protein>
    <submittedName>
        <fullName evidence="1">Uncharacterized protein</fullName>
    </submittedName>
</protein>
<name>A0A9D4TES5_CHLVU</name>
<accession>A0A9D4TES5</accession>
<sequence length="151" mass="15190">MAAALSTFVAPRPAAFTSQQQRRGGRRSQRCFAAVEEEKKALDFTSNKNSALGFTESDSAGQTNIFAVEPKTYVAGSSADGTSSGSQTTIAVASVAALGAAAAVVAGLVANSGPNDLSSLAPEEGLKSLSEYSQLFASQAPAAASAPSLVD</sequence>
<reference evidence="1" key="1">
    <citation type="journal article" date="2019" name="Plant J.">
        <title>Chlorella vulgaris genome assembly and annotation reveals the molecular basis for metabolic acclimation to high light conditions.</title>
        <authorList>
            <person name="Cecchin M."/>
            <person name="Marcolungo L."/>
            <person name="Rossato M."/>
            <person name="Girolomoni L."/>
            <person name="Cosentino E."/>
            <person name="Cuine S."/>
            <person name="Li-Beisson Y."/>
            <person name="Delledonne M."/>
            <person name="Ballottari M."/>
        </authorList>
    </citation>
    <scope>NUCLEOTIDE SEQUENCE</scope>
    <source>
        <strain evidence="1">211/11P</strain>
    </source>
</reference>
<reference evidence="1" key="2">
    <citation type="submission" date="2020-11" db="EMBL/GenBank/DDBJ databases">
        <authorList>
            <person name="Cecchin M."/>
            <person name="Marcolungo L."/>
            <person name="Rossato M."/>
            <person name="Girolomoni L."/>
            <person name="Cosentino E."/>
            <person name="Cuine S."/>
            <person name="Li-Beisson Y."/>
            <person name="Delledonne M."/>
            <person name="Ballottari M."/>
        </authorList>
    </citation>
    <scope>NUCLEOTIDE SEQUENCE</scope>
    <source>
        <strain evidence="1">211/11P</strain>
        <tissue evidence="1">Whole cell</tissue>
    </source>
</reference>
<evidence type="ECO:0000313" key="1">
    <source>
        <dbReference type="EMBL" id="KAI3423813.1"/>
    </source>
</evidence>
<proteinExistence type="predicted"/>
<dbReference type="AlphaFoldDB" id="A0A9D4TES5"/>
<organism evidence="1 2">
    <name type="scientific">Chlorella vulgaris</name>
    <name type="common">Green alga</name>
    <dbReference type="NCBI Taxonomy" id="3077"/>
    <lineage>
        <taxon>Eukaryota</taxon>
        <taxon>Viridiplantae</taxon>
        <taxon>Chlorophyta</taxon>
        <taxon>core chlorophytes</taxon>
        <taxon>Trebouxiophyceae</taxon>
        <taxon>Chlorellales</taxon>
        <taxon>Chlorellaceae</taxon>
        <taxon>Chlorella clade</taxon>
        <taxon>Chlorella</taxon>
    </lineage>
</organism>
<evidence type="ECO:0000313" key="2">
    <source>
        <dbReference type="Proteomes" id="UP001055712"/>
    </source>
</evidence>
<dbReference type="EMBL" id="SIDB01000014">
    <property type="protein sequence ID" value="KAI3423813.1"/>
    <property type="molecule type" value="Genomic_DNA"/>
</dbReference>
<comment type="caution">
    <text evidence="1">The sequence shown here is derived from an EMBL/GenBank/DDBJ whole genome shotgun (WGS) entry which is preliminary data.</text>
</comment>
<keyword evidence="2" id="KW-1185">Reference proteome</keyword>
<gene>
    <name evidence="1" type="ORF">D9Q98_009649</name>
</gene>
<dbReference type="OrthoDB" id="513207at2759"/>
<dbReference type="Proteomes" id="UP001055712">
    <property type="component" value="Unassembled WGS sequence"/>
</dbReference>